<organism evidence="1 2">
    <name type="scientific">Xylaria bambusicola</name>
    <dbReference type="NCBI Taxonomy" id="326684"/>
    <lineage>
        <taxon>Eukaryota</taxon>
        <taxon>Fungi</taxon>
        <taxon>Dikarya</taxon>
        <taxon>Ascomycota</taxon>
        <taxon>Pezizomycotina</taxon>
        <taxon>Sordariomycetes</taxon>
        <taxon>Xylariomycetidae</taxon>
        <taxon>Xylariales</taxon>
        <taxon>Xylariaceae</taxon>
        <taxon>Xylaria</taxon>
    </lineage>
</organism>
<dbReference type="EMBL" id="JAWHQM010000002">
    <property type="protein sequence ID" value="KAK5625745.1"/>
    <property type="molecule type" value="Genomic_DNA"/>
</dbReference>
<reference evidence="1 2" key="1">
    <citation type="submission" date="2023-10" db="EMBL/GenBank/DDBJ databases">
        <title>Draft genome sequence of Xylaria bambusicola isolate GMP-LS, the root and basal stem rot pathogen of sugarcane in Indonesia.</title>
        <authorList>
            <person name="Selvaraj P."/>
            <person name="Muralishankar V."/>
            <person name="Muruganantham S."/>
            <person name="Sp S."/>
            <person name="Haryani S."/>
            <person name="Lau K.J.X."/>
            <person name="Naqvi N.I."/>
        </authorList>
    </citation>
    <scope>NUCLEOTIDE SEQUENCE [LARGE SCALE GENOMIC DNA]</scope>
    <source>
        <strain evidence="1">GMP-LS</strain>
    </source>
</reference>
<evidence type="ECO:0000313" key="1">
    <source>
        <dbReference type="EMBL" id="KAK5625745.1"/>
    </source>
</evidence>
<accession>A0AAN7YUY2</accession>
<proteinExistence type="predicted"/>
<evidence type="ECO:0000313" key="2">
    <source>
        <dbReference type="Proteomes" id="UP001305414"/>
    </source>
</evidence>
<dbReference type="Proteomes" id="UP001305414">
    <property type="component" value="Unassembled WGS sequence"/>
</dbReference>
<comment type="caution">
    <text evidence="1">The sequence shown here is derived from an EMBL/GenBank/DDBJ whole genome shotgun (WGS) entry which is preliminary data.</text>
</comment>
<dbReference type="AlphaFoldDB" id="A0AAN7YUY2"/>
<sequence>MASVDRAVLFDNRRRLKGPGCKGFGEGSEAVFGIVSLLESAVWIWPQPSRIWCGIFTNRVKRDVRDGPHRESVFDS</sequence>
<gene>
    <name evidence="1" type="ORF">RRF57_001461</name>
</gene>
<keyword evidence="2" id="KW-1185">Reference proteome</keyword>
<protein>
    <submittedName>
        <fullName evidence="1">Uncharacterized protein</fullName>
    </submittedName>
</protein>
<name>A0AAN7YUY2_9PEZI</name>